<reference evidence="2" key="1">
    <citation type="submission" date="2015-01" db="EMBL/GenBank/DDBJ databases">
        <title>Comparative genome analysis of Bacillus coagulans HM-08, Clostridium butyricum HM-68, Bacillus subtilis HM-66 and Bacillus paralicheniformis BL-09.</title>
        <authorList>
            <person name="Zhang H."/>
        </authorList>
    </citation>
    <scope>NUCLEOTIDE SEQUENCE [LARGE SCALE GENOMIC DNA]</scope>
    <source>
        <strain evidence="2">HM-08</strain>
    </source>
</reference>
<evidence type="ECO:0000313" key="1">
    <source>
        <dbReference type="EMBL" id="AJO24388.1"/>
    </source>
</evidence>
<organism evidence="1 2">
    <name type="scientific">Heyndrickxia coagulans</name>
    <name type="common">Weizmannia coagulans</name>
    <dbReference type="NCBI Taxonomy" id="1398"/>
    <lineage>
        <taxon>Bacteria</taxon>
        <taxon>Bacillati</taxon>
        <taxon>Bacillota</taxon>
        <taxon>Bacilli</taxon>
        <taxon>Bacillales</taxon>
        <taxon>Bacillaceae</taxon>
        <taxon>Heyndrickxia</taxon>
    </lineage>
</organism>
<dbReference type="EMBL" id="CP010525">
    <property type="protein sequence ID" value="AJO24388.1"/>
    <property type="molecule type" value="Genomic_DNA"/>
</dbReference>
<proteinExistence type="predicted"/>
<dbReference type="AlphaFoldDB" id="A0AAN0WDQ9"/>
<name>A0AAN0WDQ9_HEYCO</name>
<protein>
    <submittedName>
        <fullName evidence="1">Uncharacterized protein</fullName>
    </submittedName>
</protein>
<accession>A0AAN0WDQ9</accession>
<keyword evidence="2" id="KW-1185">Reference proteome</keyword>
<evidence type="ECO:0000313" key="2">
    <source>
        <dbReference type="Proteomes" id="UP000032024"/>
    </source>
</evidence>
<gene>
    <name evidence="1" type="ORF">SB48_HM08orf05723</name>
</gene>
<dbReference type="Proteomes" id="UP000032024">
    <property type="component" value="Chromosome"/>
</dbReference>
<sequence length="41" mass="5107">MPFFFEKQLQPQCTQYKKRGNYVTIFLKKNDFKNDLSFWVK</sequence>